<dbReference type="Gene3D" id="3.40.50.880">
    <property type="match status" value="1"/>
</dbReference>
<sequence>MKKRILLVLKEEFADWEAAYLSSQILELGKGNYVVETVSLNKETVRSIGGFRVVPDYGLDEVPETYEALILIGGTGWRKPDAGKIAPLVLQCVEKGRVLGGICDAASFLGTLGVLNTVKHTCNDLKDMEAWAKDAYTGSALHQKKQAVRDQNIVTANGTAALEFAREILFALDIADEKSIMDSYAFFKNGLYKE</sequence>
<comment type="caution">
    <text evidence="2">The sequence shown here is derived from an EMBL/GenBank/DDBJ whole genome shotgun (WGS) entry which is preliminary data.</text>
</comment>
<keyword evidence="2" id="KW-0315">Glutamine amidotransferase</keyword>
<dbReference type="RefSeq" id="WP_022516437.1">
    <property type="nucleotide sequence ID" value="NZ_JACOQH010000001.1"/>
</dbReference>
<evidence type="ECO:0000259" key="1">
    <source>
        <dbReference type="Pfam" id="PF01965"/>
    </source>
</evidence>
<feature type="domain" description="DJ-1/PfpI" evidence="1">
    <location>
        <begin position="3"/>
        <end position="169"/>
    </location>
</feature>
<organism evidence="2 3">
    <name type="scientific">Roseburia yibonii</name>
    <dbReference type="NCBI Taxonomy" id="2763063"/>
    <lineage>
        <taxon>Bacteria</taxon>
        <taxon>Bacillati</taxon>
        <taxon>Bacillota</taxon>
        <taxon>Clostridia</taxon>
        <taxon>Lachnospirales</taxon>
        <taxon>Lachnospiraceae</taxon>
        <taxon>Roseburia</taxon>
    </lineage>
</organism>
<accession>A0ABR7I6U5</accession>
<gene>
    <name evidence="2" type="ORF">H8Z76_01275</name>
</gene>
<evidence type="ECO:0000313" key="2">
    <source>
        <dbReference type="EMBL" id="MBC5752666.1"/>
    </source>
</evidence>
<dbReference type="Pfam" id="PF01965">
    <property type="entry name" value="DJ-1_PfpI"/>
    <property type="match status" value="1"/>
</dbReference>
<dbReference type="Proteomes" id="UP000621540">
    <property type="component" value="Unassembled WGS sequence"/>
</dbReference>
<dbReference type="SUPFAM" id="SSF52317">
    <property type="entry name" value="Class I glutamine amidotransferase-like"/>
    <property type="match status" value="1"/>
</dbReference>
<dbReference type="InterPro" id="IPR050325">
    <property type="entry name" value="Prot/Nucl_acid_deglycase"/>
</dbReference>
<dbReference type="PANTHER" id="PTHR48094">
    <property type="entry name" value="PROTEIN/NUCLEIC ACID DEGLYCASE DJ-1-RELATED"/>
    <property type="match status" value="1"/>
</dbReference>
<dbReference type="PANTHER" id="PTHR48094:SF19">
    <property type="entry name" value="DJ-1_PFPI DOMAIN-CONTAINING PROTEIN"/>
    <property type="match status" value="1"/>
</dbReference>
<keyword evidence="3" id="KW-1185">Reference proteome</keyword>
<dbReference type="InterPro" id="IPR002818">
    <property type="entry name" value="DJ-1/PfpI"/>
</dbReference>
<protein>
    <submittedName>
        <fullName evidence="2">Glutamine amidotransferase</fullName>
    </submittedName>
</protein>
<proteinExistence type="predicted"/>
<reference evidence="2 3" key="1">
    <citation type="submission" date="2020-08" db="EMBL/GenBank/DDBJ databases">
        <title>Genome public.</title>
        <authorList>
            <person name="Liu C."/>
            <person name="Sun Q."/>
        </authorList>
    </citation>
    <scope>NUCLEOTIDE SEQUENCE [LARGE SCALE GENOMIC DNA]</scope>
    <source>
        <strain evidence="2 3">BX0805</strain>
    </source>
</reference>
<dbReference type="EMBL" id="JACOQH010000001">
    <property type="protein sequence ID" value="MBC5752666.1"/>
    <property type="molecule type" value="Genomic_DNA"/>
</dbReference>
<dbReference type="InterPro" id="IPR029062">
    <property type="entry name" value="Class_I_gatase-like"/>
</dbReference>
<dbReference type="CDD" id="cd03140">
    <property type="entry name" value="GATase1_PfpI_3"/>
    <property type="match status" value="1"/>
</dbReference>
<name>A0ABR7I6U5_9FIRM</name>
<evidence type="ECO:0000313" key="3">
    <source>
        <dbReference type="Proteomes" id="UP000621540"/>
    </source>
</evidence>